<dbReference type="EMBL" id="CP097508">
    <property type="protein sequence ID" value="URE12431.1"/>
    <property type="molecule type" value="Genomic_DNA"/>
</dbReference>
<keyword evidence="2" id="KW-1185">Reference proteome</keyword>
<gene>
    <name evidence="1" type="ORF">MUK42_04771</name>
</gene>
<evidence type="ECO:0000313" key="1">
    <source>
        <dbReference type="EMBL" id="URE12431.1"/>
    </source>
</evidence>
<reference evidence="1" key="1">
    <citation type="submission" date="2022-05" db="EMBL/GenBank/DDBJ databases">
        <title>The Musa troglodytarum L. genome provides insights into the mechanism of non-climacteric behaviour and enrichment of carotenoids.</title>
        <authorList>
            <person name="Wang J."/>
        </authorList>
    </citation>
    <scope>NUCLEOTIDE SEQUENCE</scope>
    <source>
        <tissue evidence="1">Leaf</tissue>
    </source>
</reference>
<evidence type="ECO:0000313" key="2">
    <source>
        <dbReference type="Proteomes" id="UP001055439"/>
    </source>
</evidence>
<protein>
    <submittedName>
        <fullName evidence="1">Uncharacterized protein</fullName>
    </submittedName>
</protein>
<name>A0A9E7GCB8_9LILI</name>
<dbReference type="AlphaFoldDB" id="A0A9E7GCB8"/>
<sequence length="112" mass="12987">MPFPFLFTSSRSHLPAHDEIPWRVATEQKSLALSMSETRLFVRHFIERKRARNYFKAKKMEKRNMETSQLYLPSASDTSRAALVSVPRRDRVAELRSPTKAYRCGSHGCCLL</sequence>
<organism evidence="1 2">
    <name type="scientific">Musa troglodytarum</name>
    <name type="common">fe'i banana</name>
    <dbReference type="NCBI Taxonomy" id="320322"/>
    <lineage>
        <taxon>Eukaryota</taxon>
        <taxon>Viridiplantae</taxon>
        <taxon>Streptophyta</taxon>
        <taxon>Embryophyta</taxon>
        <taxon>Tracheophyta</taxon>
        <taxon>Spermatophyta</taxon>
        <taxon>Magnoliopsida</taxon>
        <taxon>Liliopsida</taxon>
        <taxon>Zingiberales</taxon>
        <taxon>Musaceae</taxon>
        <taxon>Musa</taxon>
    </lineage>
</organism>
<dbReference type="Proteomes" id="UP001055439">
    <property type="component" value="Chromosome 6"/>
</dbReference>
<proteinExistence type="predicted"/>
<accession>A0A9E7GCB8</accession>